<proteinExistence type="predicted"/>
<protein>
    <submittedName>
        <fullName evidence="1">Uncharacterized protein</fullName>
    </submittedName>
</protein>
<dbReference type="Proteomes" id="UP001164250">
    <property type="component" value="Chromosome 15"/>
</dbReference>
<comment type="caution">
    <text evidence="1">The sequence shown here is derived from an EMBL/GenBank/DDBJ whole genome shotgun (WGS) entry which is preliminary data.</text>
</comment>
<sequence length="173" mass="19590">MEQGERWRLFSCMFLHSSVVHLLFNIFTLLPTSIQLEEEFGFLKIGILYVLAGLGGSILSCLHQDPKKDIVSIGASSALFGFMGSMLSKFITNWTSYSDKCFQLMMLLVIICLNSLLRLIPRVDNTAHLGGFISGFFLGFVLLIRPQHGHVGRKYVLPGYEATRHKSKYQFHQ</sequence>
<keyword evidence="2" id="KW-1185">Reference proteome</keyword>
<evidence type="ECO:0000313" key="2">
    <source>
        <dbReference type="Proteomes" id="UP001164250"/>
    </source>
</evidence>
<reference evidence="2" key="1">
    <citation type="journal article" date="2023" name="G3 (Bethesda)">
        <title>Genome assembly and association tests identify interacting loci associated with vigor, precocity, and sex in interspecific pistachio rootstocks.</title>
        <authorList>
            <person name="Palmer W."/>
            <person name="Jacygrad E."/>
            <person name="Sagayaradj S."/>
            <person name="Cavanaugh K."/>
            <person name="Han R."/>
            <person name="Bertier L."/>
            <person name="Beede B."/>
            <person name="Kafkas S."/>
            <person name="Golino D."/>
            <person name="Preece J."/>
            <person name="Michelmore R."/>
        </authorList>
    </citation>
    <scope>NUCLEOTIDE SEQUENCE [LARGE SCALE GENOMIC DNA]</scope>
</reference>
<evidence type="ECO:0000313" key="1">
    <source>
        <dbReference type="EMBL" id="KAJ0076220.1"/>
    </source>
</evidence>
<dbReference type="EMBL" id="CM047910">
    <property type="protein sequence ID" value="KAJ0076220.1"/>
    <property type="molecule type" value="Genomic_DNA"/>
</dbReference>
<accession>A0ACC0ZTA9</accession>
<organism evidence="1 2">
    <name type="scientific">Pistacia atlantica</name>
    <dbReference type="NCBI Taxonomy" id="434234"/>
    <lineage>
        <taxon>Eukaryota</taxon>
        <taxon>Viridiplantae</taxon>
        <taxon>Streptophyta</taxon>
        <taxon>Embryophyta</taxon>
        <taxon>Tracheophyta</taxon>
        <taxon>Spermatophyta</taxon>
        <taxon>Magnoliopsida</taxon>
        <taxon>eudicotyledons</taxon>
        <taxon>Gunneridae</taxon>
        <taxon>Pentapetalae</taxon>
        <taxon>rosids</taxon>
        <taxon>malvids</taxon>
        <taxon>Sapindales</taxon>
        <taxon>Anacardiaceae</taxon>
        <taxon>Pistacia</taxon>
    </lineage>
</organism>
<name>A0ACC0ZTA9_9ROSI</name>
<gene>
    <name evidence="1" type="ORF">Patl1_34490</name>
</gene>